<feature type="transmembrane region" description="Helical" evidence="8">
    <location>
        <begin position="77"/>
        <end position="98"/>
    </location>
</feature>
<feature type="transmembrane region" description="Helical" evidence="8">
    <location>
        <begin position="329"/>
        <end position="346"/>
    </location>
</feature>
<evidence type="ECO:0000313" key="10">
    <source>
        <dbReference type="Proteomes" id="UP001518925"/>
    </source>
</evidence>
<sequence>MKKYRTFRLPKETVSFLVDKKAITVITTLAIAVVAVMIFSTGMGDMKLSPLQVIHALLGNGTRMENLVVNSFRLPRILIALLVGISLAVAGAVLQGLIRNPLASPDIIGVTGGASVAVVAFLAIYSDTSNALTISIKWMPVGAFIGATVVALLVYFLSWKNGVSPIRLVLIGIGISSLTQAVTTLLMVLGPIYQASQANIWLTGTVYGSTWENVSILFPWTCVLLVITMVMARRLNVQELGDELATSVGSAVQRQRFTLLLIATGLTGGAVAFGGAIGFVGLMAPHIARKLVGSSFGVLIPVSGLIGALLVIIADLIGRTVFSPIEVPAGVFTAAIGAPYFVYLLYKSRNA</sequence>
<accession>A0ABS2DN56</accession>
<feature type="transmembrane region" description="Helical" evidence="8">
    <location>
        <begin position="213"/>
        <end position="232"/>
    </location>
</feature>
<gene>
    <name evidence="9" type="ORF">JR050_14685</name>
</gene>
<feature type="transmembrane region" description="Helical" evidence="8">
    <location>
        <begin position="107"/>
        <end position="126"/>
    </location>
</feature>
<keyword evidence="6 8" id="KW-1133">Transmembrane helix</keyword>
<comment type="caution">
    <text evidence="9">The sequence shown here is derived from an EMBL/GenBank/DDBJ whole genome shotgun (WGS) entry which is preliminary data.</text>
</comment>
<feature type="transmembrane region" description="Helical" evidence="8">
    <location>
        <begin position="296"/>
        <end position="317"/>
    </location>
</feature>
<dbReference type="InterPro" id="IPR037294">
    <property type="entry name" value="ABC_BtuC-like"/>
</dbReference>
<dbReference type="Proteomes" id="UP001518925">
    <property type="component" value="Unassembled WGS sequence"/>
</dbReference>
<evidence type="ECO:0000256" key="6">
    <source>
        <dbReference type="ARBA" id="ARBA00022989"/>
    </source>
</evidence>
<evidence type="ECO:0000256" key="8">
    <source>
        <dbReference type="SAM" id="Phobius"/>
    </source>
</evidence>
<evidence type="ECO:0000256" key="4">
    <source>
        <dbReference type="ARBA" id="ARBA00022475"/>
    </source>
</evidence>
<dbReference type="Pfam" id="PF01032">
    <property type="entry name" value="FecCD"/>
    <property type="match status" value="1"/>
</dbReference>
<keyword evidence="3" id="KW-0813">Transport</keyword>
<evidence type="ECO:0000256" key="5">
    <source>
        <dbReference type="ARBA" id="ARBA00022692"/>
    </source>
</evidence>
<organism evidence="9 10">
    <name type="scientific">Bacillus suaedaesalsae</name>
    <dbReference type="NCBI Taxonomy" id="2810349"/>
    <lineage>
        <taxon>Bacteria</taxon>
        <taxon>Bacillati</taxon>
        <taxon>Bacillota</taxon>
        <taxon>Bacilli</taxon>
        <taxon>Bacillales</taxon>
        <taxon>Bacillaceae</taxon>
        <taxon>Bacillus</taxon>
    </lineage>
</organism>
<name>A0ABS2DN56_9BACI</name>
<evidence type="ECO:0000313" key="9">
    <source>
        <dbReference type="EMBL" id="MBM6618913.1"/>
    </source>
</evidence>
<evidence type="ECO:0000256" key="2">
    <source>
        <dbReference type="ARBA" id="ARBA00007935"/>
    </source>
</evidence>
<feature type="transmembrane region" description="Helical" evidence="8">
    <location>
        <begin position="259"/>
        <end position="284"/>
    </location>
</feature>
<evidence type="ECO:0000256" key="7">
    <source>
        <dbReference type="ARBA" id="ARBA00023136"/>
    </source>
</evidence>
<evidence type="ECO:0000256" key="1">
    <source>
        <dbReference type="ARBA" id="ARBA00004651"/>
    </source>
</evidence>
<feature type="transmembrane region" description="Helical" evidence="8">
    <location>
        <begin position="138"/>
        <end position="157"/>
    </location>
</feature>
<reference evidence="9 10" key="1">
    <citation type="submission" date="2021-02" db="EMBL/GenBank/DDBJ databases">
        <title>Bacillus sp. RD4P76, an endophyte from a halophyte.</title>
        <authorList>
            <person name="Sun J.-Q."/>
        </authorList>
    </citation>
    <scope>NUCLEOTIDE SEQUENCE [LARGE SCALE GENOMIC DNA]</scope>
    <source>
        <strain evidence="9 10">RD4P76</strain>
    </source>
</reference>
<feature type="transmembrane region" description="Helical" evidence="8">
    <location>
        <begin position="169"/>
        <end position="193"/>
    </location>
</feature>
<keyword evidence="5 8" id="KW-0812">Transmembrane</keyword>
<keyword evidence="4" id="KW-1003">Cell membrane</keyword>
<proteinExistence type="inferred from homology"/>
<dbReference type="PANTHER" id="PTHR30472">
    <property type="entry name" value="FERRIC ENTEROBACTIN TRANSPORT SYSTEM PERMEASE PROTEIN"/>
    <property type="match status" value="1"/>
</dbReference>
<keyword evidence="7 8" id="KW-0472">Membrane</keyword>
<dbReference type="PANTHER" id="PTHR30472:SF24">
    <property type="entry name" value="FERRIC ENTEROBACTIN TRANSPORT SYSTEM PERMEASE PROTEIN FEPG"/>
    <property type="match status" value="1"/>
</dbReference>
<dbReference type="InterPro" id="IPR000522">
    <property type="entry name" value="ABC_transptr_permease_BtuC"/>
</dbReference>
<dbReference type="SUPFAM" id="SSF81345">
    <property type="entry name" value="ABC transporter involved in vitamin B12 uptake, BtuC"/>
    <property type="match status" value="1"/>
</dbReference>
<dbReference type="RefSeq" id="WP_204204254.1">
    <property type="nucleotide sequence ID" value="NZ_JAFELM010000036.1"/>
</dbReference>
<protein>
    <submittedName>
        <fullName evidence="9">Iron ABC transporter permease</fullName>
    </submittedName>
</protein>
<comment type="subcellular location">
    <subcellularLocation>
        <location evidence="1">Cell membrane</location>
        <topology evidence="1">Multi-pass membrane protein</topology>
    </subcellularLocation>
</comment>
<dbReference type="EMBL" id="JAFELM010000036">
    <property type="protein sequence ID" value="MBM6618913.1"/>
    <property type="molecule type" value="Genomic_DNA"/>
</dbReference>
<comment type="similarity">
    <text evidence="2">Belongs to the binding-protein-dependent transport system permease family. FecCD subfamily.</text>
</comment>
<keyword evidence="10" id="KW-1185">Reference proteome</keyword>
<evidence type="ECO:0000256" key="3">
    <source>
        <dbReference type="ARBA" id="ARBA00022448"/>
    </source>
</evidence>
<dbReference type="CDD" id="cd06550">
    <property type="entry name" value="TM_ABC_iron-siderophores_like"/>
    <property type="match status" value="1"/>
</dbReference>
<dbReference type="Gene3D" id="1.10.3470.10">
    <property type="entry name" value="ABC transporter involved in vitamin B12 uptake, BtuC"/>
    <property type="match status" value="1"/>
</dbReference>
<feature type="transmembrane region" description="Helical" evidence="8">
    <location>
        <begin position="21"/>
        <end position="40"/>
    </location>
</feature>